<keyword evidence="3" id="KW-1185">Reference proteome</keyword>
<feature type="coiled-coil region" evidence="1">
    <location>
        <begin position="114"/>
        <end position="148"/>
    </location>
</feature>
<reference evidence="2 3" key="1">
    <citation type="submission" date="2016-11" db="EMBL/GenBank/DDBJ databases">
        <title>Whole genomes of Flavobacteriaceae.</title>
        <authorList>
            <person name="Stine C."/>
            <person name="Li C."/>
            <person name="Tadesse D."/>
        </authorList>
    </citation>
    <scope>NUCLEOTIDE SEQUENCE [LARGE SCALE GENOMIC DNA]</scope>
    <source>
        <strain evidence="2 3">CCUG 59446</strain>
    </source>
</reference>
<proteinExistence type="predicted"/>
<dbReference type="Proteomes" id="UP000198336">
    <property type="component" value="Unassembled WGS sequence"/>
</dbReference>
<dbReference type="EMBL" id="MUHA01000023">
    <property type="protein sequence ID" value="OXA98210.1"/>
    <property type="molecule type" value="Genomic_DNA"/>
</dbReference>
<name>A0A226HXU9_9FLAO</name>
<sequence length="206" mass="24619">MNRKIIDYIVVEFVKVRHEETPHYSITHKGEELKVALNIKNLENEILILENNKIHRKEVIKYIEELLSKVEDFATYKVSEDDILFYRAKYNDSYPITKITYYDFLDENEDEYYRTELKKEVQIKEKEIAALDKKIAIIKNELQKLKIKESVIIENNRSLDFENFRTDFEKSVLYYLEKGYEPQGGVSISKNDSNYLVYGQAMVKYE</sequence>
<keyword evidence="1" id="KW-0175">Coiled coil</keyword>
<evidence type="ECO:0000313" key="3">
    <source>
        <dbReference type="Proteomes" id="UP000198336"/>
    </source>
</evidence>
<accession>A0A226HXU9</accession>
<gene>
    <name evidence="2" type="ORF">B0A75_14800</name>
</gene>
<evidence type="ECO:0000256" key="1">
    <source>
        <dbReference type="SAM" id="Coils"/>
    </source>
</evidence>
<organism evidence="2 3">
    <name type="scientific">Flavobacterium oncorhynchi</name>
    <dbReference type="NCBI Taxonomy" id="728056"/>
    <lineage>
        <taxon>Bacteria</taxon>
        <taxon>Pseudomonadati</taxon>
        <taxon>Bacteroidota</taxon>
        <taxon>Flavobacteriia</taxon>
        <taxon>Flavobacteriales</taxon>
        <taxon>Flavobacteriaceae</taxon>
        <taxon>Flavobacterium</taxon>
    </lineage>
</organism>
<evidence type="ECO:0000313" key="2">
    <source>
        <dbReference type="EMBL" id="OXA98210.1"/>
    </source>
</evidence>
<protein>
    <submittedName>
        <fullName evidence="2">Uncharacterized protein</fullName>
    </submittedName>
</protein>
<comment type="caution">
    <text evidence="2">The sequence shown here is derived from an EMBL/GenBank/DDBJ whole genome shotgun (WGS) entry which is preliminary data.</text>
</comment>
<dbReference type="RefSeq" id="WP_089055061.1">
    <property type="nucleotide sequence ID" value="NZ_MUHA01000023.1"/>
</dbReference>
<dbReference type="AlphaFoldDB" id="A0A226HXU9"/>